<evidence type="ECO:0000313" key="2">
    <source>
        <dbReference type="EnsemblPlants" id="OB03G43210.1"/>
    </source>
</evidence>
<dbReference type="Proteomes" id="UP000006038">
    <property type="component" value="Chromosome 3"/>
</dbReference>
<keyword evidence="1" id="KW-0732">Signal</keyword>
<proteinExistence type="predicted"/>
<evidence type="ECO:0000256" key="1">
    <source>
        <dbReference type="SAM" id="SignalP"/>
    </source>
</evidence>
<name>J3LTE5_ORYBR</name>
<dbReference type="Gramene" id="OB03G43210.1">
    <property type="protein sequence ID" value="OB03G43210.1"/>
    <property type="gene ID" value="OB03G43210"/>
</dbReference>
<dbReference type="EnsemblPlants" id="OB03G43210.1">
    <property type="protein sequence ID" value="OB03G43210.1"/>
    <property type="gene ID" value="OB03G43210"/>
</dbReference>
<protein>
    <submittedName>
        <fullName evidence="2">Uncharacterized protein</fullName>
    </submittedName>
</protein>
<accession>J3LTE5</accession>
<evidence type="ECO:0000313" key="3">
    <source>
        <dbReference type="Proteomes" id="UP000006038"/>
    </source>
</evidence>
<feature type="signal peptide" evidence="1">
    <location>
        <begin position="1"/>
        <end position="32"/>
    </location>
</feature>
<feature type="chain" id="PRO_5003772997" evidence="1">
    <location>
        <begin position="33"/>
        <end position="136"/>
    </location>
</feature>
<keyword evidence="3" id="KW-1185">Reference proteome</keyword>
<organism evidence="2">
    <name type="scientific">Oryza brachyantha</name>
    <name type="common">malo sina</name>
    <dbReference type="NCBI Taxonomy" id="4533"/>
    <lineage>
        <taxon>Eukaryota</taxon>
        <taxon>Viridiplantae</taxon>
        <taxon>Streptophyta</taxon>
        <taxon>Embryophyta</taxon>
        <taxon>Tracheophyta</taxon>
        <taxon>Spermatophyta</taxon>
        <taxon>Magnoliopsida</taxon>
        <taxon>Liliopsida</taxon>
        <taxon>Poales</taxon>
        <taxon>Poaceae</taxon>
        <taxon>BOP clade</taxon>
        <taxon>Oryzoideae</taxon>
        <taxon>Oryzeae</taxon>
        <taxon>Oryzinae</taxon>
        <taxon>Oryza</taxon>
    </lineage>
</organism>
<reference evidence="2" key="2">
    <citation type="submission" date="2013-04" db="UniProtKB">
        <authorList>
            <consortium name="EnsemblPlants"/>
        </authorList>
    </citation>
    <scope>IDENTIFICATION</scope>
</reference>
<dbReference type="AlphaFoldDB" id="J3LTE5"/>
<sequence length="136" mass="15161">MDRWFGQSRNTMEKKLSLSILLCLVLLRAGSGHGTRILHDVDADYGEGFVFGDKAAAAETEPLDPSIDDYENEISHVEFEPDVGSTIDDRIEELLGMLLIFLGIKGLFGKFDVKLGDLRIGKSLEHSLIFDSWHHG</sequence>
<dbReference type="HOGENOM" id="CLU_1878619_0_0_1"/>
<reference evidence="2" key="1">
    <citation type="journal article" date="2013" name="Nat. Commun.">
        <title>Whole-genome sequencing of Oryza brachyantha reveals mechanisms underlying Oryza genome evolution.</title>
        <authorList>
            <person name="Chen J."/>
            <person name="Huang Q."/>
            <person name="Gao D."/>
            <person name="Wang J."/>
            <person name="Lang Y."/>
            <person name="Liu T."/>
            <person name="Li B."/>
            <person name="Bai Z."/>
            <person name="Luis Goicoechea J."/>
            <person name="Liang C."/>
            <person name="Chen C."/>
            <person name="Zhang W."/>
            <person name="Sun S."/>
            <person name="Liao Y."/>
            <person name="Zhang X."/>
            <person name="Yang L."/>
            <person name="Song C."/>
            <person name="Wang M."/>
            <person name="Shi J."/>
            <person name="Liu G."/>
            <person name="Liu J."/>
            <person name="Zhou H."/>
            <person name="Zhou W."/>
            <person name="Yu Q."/>
            <person name="An N."/>
            <person name="Chen Y."/>
            <person name="Cai Q."/>
            <person name="Wang B."/>
            <person name="Liu B."/>
            <person name="Min J."/>
            <person name="Huang Y."/>
            <person name="Wu H."/>
            <person name="Li Z."/>
            <person name="Zhang Y."/>
            <person name="Yin Y."/>
            <person name="Song W."/>
            <person name="Jiang J."/>
            <person name="Jackson S.A."/>
            <person name="Wing R.A."/>
            <person name="Wang J."/>
            <person name="Chen M."/>
        </authorList>
    </citation>
    <scope>NUCLEOTIDE SEQUENCE [LARGE SCALE GENOMIC DNA]</scope>
    <source>
        <strain evidence="2">cv. IRGC 101232</strain>
    </source>
</reference>